<dbReference type="InterPro" id="IPR046348">
    <property type="entry name" value="SIS_dom_sf"/>
</dbReference>
<dbReference type="SUPFAM" id="SSF56235">
    <property type="entry name" value="N-terminal nucleophile aminohydrolases (Ntn hydrolases)"/>
    <property type="match status" value="1"/>
</dbReference>
<dbReference type="Pfam" id="PF13522">
    <property type="entry name" value="GATase_6"/>
    <property type="match status" value="1"/>
</dbReference>
<dbReference type="FunFam" id="3.40.50.10490:FF:000001">
    <property type="entry name" value="Glutamine--fructose-6-phosphate aminotransferase [isomerizing]"/>
    <property type="match status" value="1"/>
</dbReference>
<dbReference type="CDD" id="cd05009">
    <property type="entry name" value="SIS_GlmS_GlmD_2"/>
    <property type="match status" value="1"/>
</dbReference>
<dbReference type="GeneID" id="26738953"/>
<evidence type="ECO:0000256" key="8">
    <source>
        <dbReference type="ARBA" id="ARBA00022737"/>
    </source>
</evidence>
<evidence type="ECO:0000259" key="12">
    <source>
        <dbReference type="PROSITE" id="PS51278"/>
    </source>
</evidence>
<dbReference type="InterPro" id="IPR017932">
    <property type="entry name" value="GATase_2_dom"/>
</dbReference>
<dbReference type="PANTHER" id="PTHR10937:SF0">
    <property type="entry name" value="GLUTAMINE--FRUCTOSE-6-PHOSPHATE TRANSAMINASE (ISOMERIZING)"/>
    <property type="match status" value="1"/>
</dbReference>
<dbReference type="GO" id="GO:0097367">
    <property type="term" value="F:carbohydrate derivative binding"/>
    <property type="evidence" value="ECO:0007669"/>
    <property type="project" value="InterPro"/>
</dbReference>
<evidence type="ECO:0000256" key="9">
    <source>
        <dbReference type="ARBA" id="ARBA00022962"/>
    </source>
</evidence>
<evidence type="ECO:0000313" key="17">
    <source>
        <dbReference type="Proteomes" id="UP000062768"/>
    </source>
</evidence>
<dbReference type="STRING" id="2162.BRM9_1612"/>
<evidence type="ECO:0000256" key="7">
    <source>
        <dbReference type="ARBA" id="ARBA00022679"/>
    </source>
</evidence>
<gene>
    <name evidence="11 14" type="primary">glmS</name>
    <name evidence="14" type="ORF">BRM9_1612</name>
    <name evidence="15" type="ORF">MB9_0696</name>
</gene>
<sequence length="593" mass="65431">MCGIVGCILKNDKAAPVLLDCVQRLEYRGYDSVGLATYSSSGINIKKDRGKINEVSQKLHLDELPGEIGIGHVRWATHGLPTQENAHPHTDCEGKIAVVHNGIIENYKELKDQLVSEGHHFVSQTDTEVIAHLIEKYHKDGLDLEEAINKAITKLHGSYAFAVISTDEPNRILGVRKESPLILGLGDGEYFLASDAPAILQHTRRIIYLADHETFIMDEEGITVKDRDGRVLDKPVETIRWTPEMAQKGGYPHFMLKEIHEQPEAVRNTLFEVSDIKKIVSQFPEFKRVTFVACGTSYHASLVGKYLFEGLLGLPTDVILASEFEFSEKAIDPHALVIFISQSGETADTLKALRIANKKAKTLAIVNVLGSTATREADYVIFTRAGPEIGVAATKTYISQLTCIYLLAACMCQDEELLEELQKIPDCMKAVLSLEDEIKEMAGKYKDAQDFFFIGRGFSYPTALEGALKLKEITYIHGEGYAAGELKHGPLALIDDDVPVVAVVPPGKSHDRTLSNVQEVKARGARVIGLGSEDDPVLSSEASDMVEFPHQIPELLSPLLYVVPLQLLAYHISVQRGIDPDKPKNLAKCVTVE</sequence>
<keyword evidence="8" id="KW-0677">Repeat</keyword>
<dbReference type="EC" id="2.6.1.16" evidence="3 11"/>
<dbReference type="PROSITE" id="PS51464">
    <property type="entry name" value="SIS"/>
    <property type="match status" value="2"/>
</dbReference>
<reference evidence="14" key="1">
    <citation type="submission" date="2013-12" db="EMBL/GenBank/DDBJ databases">
        <title>The complete genome sequence of Methanobacterium sp. BRM9.</title>
        <authorList>
            <consortium name="Pastoral Greenhouse Gas Research Consortium"/>
            <person name="Kelly W.J."/>
            <person name="Leahy S.C."/>
            <person name="Perry R."/>
            <person name="Li D."/>
            <person name="Altermann E."/>
            <person name="Lambie S.C."/>
            <person name="Attwood G.T."/>
        </authorList>
    </citation>
    <scope>NUCLEOTIDE SEQUENCE [LARGE SCALE GENOMIC DNA]</scope>
    <source>
        <strain evidence="14">BRM9</strain>
    </source>
</reference>
<keyword evidence="17" id="KW-1185">Reference proteome</keyword>
<dbReference type="Gene3D" id="3.60.20.10">
    <property type="entry name" value="Glutamine Phosphoribosylpyrophosphate, subunit 1, domain 1"/>
    <property type="match status" value="1"/>
</dbReference>
<dbReference type="FunFam" id="3.60.20.10:FF:000006">
    <property type="entry name" value="Glutamine--fructose-6-phosphate aminotransferase [isomerizing]"/>
    <property type="match status" value="1"/>
</dbReference>
<dbReference type="Pfam" id="PF01380">
    <property type="entry name" value="SIS"/>
    <property type="match status" value="2"/>
</dbReference>
<proteinExistence type="inferred from homology"/>
<dbReference type="InterPro" id="IPR035490">
    <property type="entry name" value="GlmS/FrlB_SIS"/>
</dbReference>
<dbReference type="AlphaFoldDB" id="A0A089ZVH1"/>
<evidence type="ECO:0000313" key="16">
    <source>
        <dbReference type="Proteomes" id="UP000029661"/>
    </source>
</evidence>
<feature type="domain" description="SIS" evidence="13">
    <location>
        <begin position="279"/>
        <end position="417"/>
    </location>
</feature>
<feature type="active site" description="For Fru-6P isomerization activity" evidence="11">
    <location>
        <position position="588"/>
    </location>
</feature>
<evidence type="ECO:0000259" key="13">
    <source>
        <dbReference type="PROSITE" id="PS51464"/>
    </source>
</evidence>
<evidence type="ECO:0000256" key="11">
    <source>
        <dbReference type="HAMAP-Rule" id="MF_00164"/>
    </source>
</evidence>
<organism evidence="14 16">
    <name type="scientific">Methanobacterium formicicum</name>
    <dbReference type="NCBI Taxonomy" id="2162"/>
    <lineage>
        <taxon>Archaea</taxon>
        <taxon>Methanobacteriati</taxon>
        <taxon>Methanobacteriota</taxon>
        <taxon>Methanomada group</taxon>
        <taxon>Methanobacteria</taxon>
        <taxon>Methanobacteriales</taxon>
        <taxon>Methanobacteriaceae</taxon>
        <taxon>Methanobacterium</taxon>
    </lineage>
</organism>
<comment type="subunit">
    <text evidence="11">Homodimer.</text>
</comment>
<evidence type="ECO:0000256" key="5">
    <source>
        <dbReference type="ARBA" id="ARBA00022490"/>
    </source>
</evidence>
<dbReference type="Proteomes" id="UP000062768">
    <property type="component" value="Chromosome I"/>
</dbReference>
<dbReference type="GO" id="GO:0006047">
    <property type="term" value="P:UDP-N-acetylglucosamine metabolic process"/>
    <property type="evidence" value="ECO:0007669"/>
    <property type="project" value="TreeGrafter"/>
</dbReference>
<dbReference type="InterPro" id="IPR047084">
    <property type="entry name" value="GFAT_N"/>
</dbReference>
<keyword evidence="7 11" id="KW-0808">Transferase</keyword>
<feature type="active site" description="Nucleophile; for GATase activity" evidence="11">
    <location>
        <position position="2"/>
    </location>
</feature>
<dbReference type="InterPro" id="IPR035466">
    <property type="entry name" value="GlmS/AgaS_SIS"/>
</dbReference>
<dbReference type="Gene3D" id="3.40.50.10490">
    <property type="entry name" value="Glucose-6-phosphate isomerase like protein, domain 1"/>
    <property type="match status" value="2"/>
</dbReference>
<dbReference type="PATRIC" id="fig|2162.10.peg.725"/>
<accession>A0A089ZVH1</accession>
<feature type="domain" description="Glutamine amidotransferase type-2" evidence="12">
    <location>
        <begin position="2"/>
        <end position="220"/>
    </location>
</feature>
<dbReference type="InterPro" id="IPR001347">
    <property type="entry name" value="SIS_dom"/>
</dbReference>
<dbReference type="InterPro" id="IPR005855">
    <property type="entry name" value="GFAT"/>
</dbReference>
<dbReference type="NCBIfam" id="TIGR01135">
    <property type="entry name" value="glmS"/>
    <property type="match status" value="1"/>
</dbReference>
<keyword evidence="5 11" id="KW-0963">Cytoplasm</keyword>
<evidence type="ECO:0000256" key="2">
    <source>
        <dbReference type="ARBA" id="ARBA00004496"/>
    </source>
</evidence>
<evidence type="ECO:0000256" key="4">
    <source>
        <dbReference type="ARBA" id="ARBA00016090"/>
    </source>
</evidence>
<dbReference type="PROSITE" id="PS51278">
    <property type="entry name" value="GATASE_TYPE_2"/>
    <property type="match status" value="1"/>
</dbReference>
<comment type="catalytic activity">
    <reaction evidence="1 11">
        <text>D-fructose 6-phosphate + L-glutamine = D-glucosamine 6-phosphate + L-glutamate</text>
        <dbReference type="Rhea" id="RHEA:13237"/>
        <dbReference type="ChEBI" id="CHEBI:29985"/>
        <dbReference type="ChEBI" id="CHEBI:58359"/>
        <dbReference type="ChEBI" id="CHEBI:58725"/>
        <dbReference type="ChEBI" id="CHEBI:61527"/>
        <dbReference type="EC" id="2.6.1.16"/>
    </reaction>
</comment>
<feature type="domain" description="SIS" evidence="13">
    <location>
        <begin position="441"/>
        <end position="583"/>
    </location>
</feature>
<dbReference type="SUPFAM" id="SSF53697">
    <property type="entry name" value="SIS domain"/>
    <property type="match status" value="1"/>
</dbReference>
<dbReference type="PANTHER" id="PTHR10937">
    <property type="entry name" value="GLUCOSAMINE--FRUCTOSE-6-PHOSPHATE AMINOTRANSFERASE, ISOMERIZING"/>
    <property type="match status" value="1"/>
</dbReference>
<dbReference type="Proteomes" id="UP000029661">
    <property type="component" value="Chromosome"/>
</dbReference>
<dbReference type="CDD" id="cd05008">
    <property type="entry name" value="SIS_GlmS_GlmD_1"/>
    <property type="match status" value="1"/>
</dbReference>
<dbReference type="CDD" id="cd00714">
    <property type="entry name" value="GFAT"/>
    <property type="match status" value="1"/>
</dbReference>
<evidence type="ECO:0000256" key="1">
    <source>
        <dbReference type="ARBA" id="ARBA00001031"/>
    </source>
</evidence>
<dbReference type="EMBL" id="CP006933">
    <property type="protein sequence ID" value="AIS32424.1"/>
    <property type="molecule type" value="Genomic_DNA"/>
</dbReference>
<evidence type="ECO:0000313" key="14">
    <source>
        <dbReference type="EMBL" id="AIS32424.1"/>
    </source>
</evidence>
<dbReference type="GO" id="GO:0005975">
    <property type="term" value="P:carbohydrate metabolic process"/>
    <property type="evidence" value="ECO:0007669"/>
    <property type="project" value="UniProtKB-UniRule"/>
</dbReference>
<dbReference type="GO" id="GO:0005737">
    <property type="term" value="C:cytoplasm"/>
    <property type="evidence" value="ECO:0007669"/>
    <property type="project" value="UniProtKB-SubCell"/>
</dbReference>
<dbReference type="GO" id="GO:0006487">
    <property type="term" value="P:protein N-linked glycosylation"/>
    <property type="evidence" value="ECO:0007669"/>
    <property type="project" value="TreeGrafter"/>
</dbReference>
<dbReference type="NCBIfam" id="NF001484">
    <property type="entry name" value="PRK00331.1"/>
    <property type="match status" value="1"/>
</dbReference>
<protein>
    <recommendedName>
        <fullName evidence="4 11">Glutamine--fructose-6-phosphate aminotransferase [isomerizing]</fullName>
        <ecNumber evidence="3 11">2.6.1.16</ecNumber>
    </recommendedName>
    <alternativeName>
        <fullName evidence="11">D-fructose-6-phosphate amidotransferase</fullName>
    </alternativeName>
    <alternativeName>
        <fullName evidence="11">GFAT</fullName>
    </alternativeName>
    <alternativeName>
        <fullName evidence="11">Glucosamine-6-phosphate synthase</fullName>
    </alternativeName>
    <alternativeName>
        <fullName evidence="11">Hexosephosphate aminotransferase</fullName>
    </alternativeName>
    <alternativeName>
        <fullName evidence="11">L-glutamine--D-fructose-6-phosphate amidotransferase</fullName>
    </alternativeName>
</protein>
<dbReference type="GO" id="GO:0006002">
    <property type="term" value="P:fructose 6-phosphate metabolic process"/>
    <property type="evidence" value="ECO:0007669"/>
    <property type="project" value="TreeGrafter"/>
</dbReference>
<comment type="function">
    <text evidence="10 11">Catalyzes the first step in hexosamine metabolism, converting fructose-6P into glucosamine-6P using glutamine as a nitrogen source.</text>
</comment>
<dbReference type="EMBL" id="LN734822">
    <property type="protein sequence ID" value="CEL24340.1"/>
    <property type="molecule type" value="Genomic_DNA"/>
</dbReference>
<dbReference type="InterPro" id="IPR029055">
    <property type="entry name" value="Ntn_hydrolases_N"/>
</dbReference>
<evidence type="ECO:0000256" key="10">
    <source>
        <dbReference type="ARBA" id="ARBA00055466"/>
    </source>
</evidence>
<feature type="initiator methionine" description="Removed" evidence="11">
    <location>
        <position position="1"/>
    </location>
</feature>
<dbReference type="HAMAP" id="MF_00164">
    <property type="entry name" value="GlmS"/>
    <property type="match status" value="1"/>
</dbReference>
<reference evidence="15" key="2">
    <citation type="submission" date="2014-09" db="EMBL/GenBank/DDBJ databases">
        <authorList>
            <person name="Bishop-Lilly K.A."/>
            <person name="Broomall S.M."/>
            <person name="Chain P.S."/>
            <person name="Chertkov O."/>
            <person name="Coyne S.R."/>
            <person name="Daligault H.E."/>
            <person name="Davenport K.W."/>
            <person name="Erkkila T."/>
            <person name="Frey K.G."/>
            <person name="Gibbons H.S."/>
            <person name="Gu W."/>
            <person name="Jaissle J."/>
            <person name="Johnson S.L."/>
            <person name="Koroleva G.I."/>
            <person name="Ladner J.T."/>
            <person name="Lo C.-C."/>
            <person name="Minogue T.D."/>
            <person name="Munk C."/>
            <person name="Palacios G.F."/>
            <person name="Redden C.L."/>
            <person name="Rosenzweig C.N."/>
            <person name="Scholz M.B."/>
            <person name="Teshima H."/>
            <person name="Xu Y."/>
        </authorList>
    </citation>
    <scope>NUCLEOTIDE SEQUENCE</scope>
    <source>
        <strain evidence="15">Mb9</strain>
    </source>
</reference>
<comment type="subcellular location">
    <subcellularLocation>
        <location evidence="2 11">Cytoplasm</location>
    </subcellularLocation>
</comment>
<keyword evidence="9" id="KW-0315">Glutamine amidotransferase</keyword>
<evidence type="ECO:0000313" key="15">
    <source>
        <dbReference type="EMBL" id="CEL24340.1"/>
    </source>
</evidence>
<dbReference type="GO" id="GO:0004360">
    <property type="term" value="F:glutamine-fructose-6-phosphate transaminase (isomerizing) activity"/>
    <property type="evidence" value="ECO:0007669"/>
    <property type="project" value="UniProtKB-UniRule"/>
</dbReference>
<keyword evidence="6 11" id="KW-0032">Aminotransferase</keyword>
<evidence type="ECO:0000256" key="6">
    <source>
        <dbReference type="ARBA" id="ARBA00022576"/>
    </source>
</evidence>
<dbReference type="OrthoDB" id="372195at2157"/>
<dbReference type="KEGG" id="mfc:BRM9_1612"/>
<name>A0A089ZVH1_METFO</name>
<evidence type="ECO:0000256" key="3">
    <source>
        <dbReference type="ARBA" id="ARBA00012916"/>
    </source>
</evidence>
<dbReference type="RefSeq" id="WP_048085384.1">
    <property type="nucleotide sequence ID" value="NZ_CP006933.1"/>
</dbReference>